<feature type="region of interest" description="Disordered" evidence="1">
    <location>
        <begin position="167"/>
        <end position="190"/>
    </location>
</feature>
<name>A0A1H4MD70_9BACT</name>
<evidence type="ECO:0000256" key="1">
    <source>
        <dbReference type="SAM" id="MobiDB-lite"/>
    </source>
</evidence>
<evidence type="ECO:0000313" key="3">
    <source>
        <dbReference type="EMBL" id="SEB80787.1"/>
    </source>
</evidence>
<dbReference type="EMBL" id="FNSD01000001">
    <property type="protein sequence ID" value="SEB80787.1"/>
    <property type="molecule type" value="Genomic_DNA"/>
</dbReference>
<accession>A0A1H4MD70</accession>
<dbReference type="Proteomes" id="UP000182409">
    <property type="component" value="Unassembled WGS sequence"/>
</dbReference>
<organism evidence="3 4">
    <name type="scientific">Terriglobus roseus</name>
    <dbReference type="NCBI Taxonomy" id="392734"/>
    <lineage>
        <taxon>Bacteria</taxon>
        <taxon>Pseudomonadati</taxon>
        <taxon>Acidobacteriota</taxon>
        <taxon>Terriglobia</taxon>
        <taxon>Terriglobales</taxon>
        <taxon>Acidobacteriaceae</taxon>
        <taxon>Terriglobus</taxon>
    </lineage>
</organism>
<dbReference type="InterPro" id="IPR027843">
    <property type="entry name" value="DUF4440"/>
</dbReference>
<gene>
    <name evidence="3" type="ORF">SAMN05443244_1892</name>
</gene>
<dbReference type="Gene3D" id="3.10.450.50">
    <property type="match status" value="1"/>
</dbReference>
<dbReference type="RefSeq" id="WP_212733169.1">
    <property type="nucleotide sequence ID" value="NZ_FNSD01000001.1"/>
</dbReference>
<protein>
    <submittedName>
        <fullName evidence="3">Ketosteroid isomerase homolog</fullName>
    </submittedName>
</protein>
<reference evidence="3 4" key="1">
    <citation type="submission" date="2016-10" db="EMBL/GenBank/DDBJ databases">
        <authorList>
            <person name="de Groot N.N."/>
        </authorList>
    </citation>
    <scope>NUCLEOTIDE SEQUENCE [LARGE SCALE GENOMIC DNA]</scope>
    <source>
        <strain evidence="3 4">AB35.6</strain>
    </source>
</reference>
<feature type="domain" description="DUF4440" evidence="2">
    <location>
        <begin position="51"/>
        <end position="158"/>
    </location>
</feature>
<dbReference type="InterPro" id="IPR032710">
    <property type="entry name" value="NTF2-like_dom_sf"/>
</dbReference>
<dbReference type="SUPFAM" id="SSF54427">
    <property type="entry name" value="NTF2-like"/>
    <property type="match status" value="1"/>
</dbReference>
<evidence type="ECO:0000313" key="4">
    <source>
        <dbReference type="Proteomes" id="UP000182409"/>
    </source>
</evidence>
<dbReference type="AlphaFoldDB" id="A0A1H4MD70"/>
<keyword evidence="3" id="KW-0413">Isomerase</keyword>
<evidence type="ECO:0000259" key="2">
    <source>
        <dbReference type="Pfam" id="PF14534"/>
    </source>
</evidence>
<dbReference type="GO" id="GO:0016853">
    <property type="term" value="F:isomerase activity"/>
    <property type="evidence" value="ECO:0007669"/>
    <property type="project" value="UniProtKB-KW"/>
</dbReference>
<sequence length="190" mass="21245">MDLRLSIPARIARALAATVVLCLVSGAVCSAYAEKTVKLKKENKRMESREIESLEENWRQALLKSDTALLEKLMGDDFLAISANGTLSDKEQYLRRLGSHANQFSRIDLMDTKVRVQPMSAVVISQARVTGQLDGHVIDGIYRYTKVYARTQGGQWRVLNFEATRVSGPHGDETDMQRGMPIEANPHGRQ</sequence>
<dbReference type="Pfam" id="PF14534">
    <property type="entry name" value="DUF4440"/>
    <property type="match status" value="1"/>
</dbReference>
<proteinExistence type="predicted"/>